<evidence type="ECO:0008006" key="8">
    <source>
        <dbReference type="Google" id="ProtNLM"/>
    </source>
</evidence>
<comment type="caution">
    <text evidence="6">The sequence shown here is derived from an EMBL/GenBank/DDBJ whole genome shotgun (WGS) entry which is preliminary data.</text>
</comment>
<evidence type="ECO:0000256" key="2">
    <source>
        <dbReference type="SAM" id="Phobius"/>
    </source>
</evidence>
<keyword evidence="2" id="KW-0472">Membrane</keyword>
<dbReference type="STRING" id="1890364.A0A2P6NZC8"/>
<proteinExistence type="predicted"/>
<evidence type="ECO:0000259" key="5">
    <source>
        <dbReference type="Pfam" id="PF10374"/>
    </source>
</evidence>
<dbReference type="OrthoDB" id="9984693at2759"/>
<dbReference type="SUPFAM" id="SSF48452">
    <property type="entry name" value="TPR-like"/>
    <property type="match status" value="1"/>
</dbReference>
<sequence length="1405" mass="159405">MVVQLCRGHVTTSVEKAIRIYGRACTDGVMKAFLNQFYKLLLFVGILLAISIAYVYAYIPLSGLPLVLSGEPSIRLLLVADPQMEGDSRINREGPLLGQLNLNINDYFGRHVFLSAMSSLQPTHVAVLGDLFSNQYLSDAEFASRLARYNWMFEHPLISSGKTQLINITGNHDIGYASEINSYQISKFEKAFGAVNDRYEASGHILGIFNSMNVDTSSDQRLSESTWNHMKELAEERKKGKPLILLTHVPLYKPRGSCVDGPDIHRNNRGAVTEQNVISEESSRWILDEMKPAIILNGHDHYGCKYTHEGGIREYTVRSVMGDFSGYTAVVDVVETGGQYEYVYHDVPFVSVYSIIALAITLLIWFSSLFLYLLLRHLSKEGERRKEASVVAPGPFGRLHLLYRRKITLPWNNPNAGSDHTFTRPPPPGIGGCGGSLPMKLDRPTVGKGFVRLRYKPQPETQNRSHEEMPSSITIRSTANCSPTMKKMDTITRMTKRPTMKRPVARRLFDVEIDGEALLASLRRENEAVERKFFERYQIEFSEVFSSPSSCGLEVGWQLMIANMDMQYSSSMELSSQGVIVVGRAFQKCQEYEKEMKSLKQKKNSLDPQINNLRLLIKNIYKQIIITDLDFAMEKDIEVGLWRTAFYQVIEEYRRRIRKLTQPRTSELNGQLAKYCERFNSFIDQSVSFYHELMNELQQKHNLILDGTVDYRANGSNNKSYISCHRCLVFLGDLHRYKRDLIDLPQQQEWTLAATFYQRALYLIPDFGNPHNQLAVLATHAEENFAAIYQYFRSITILNPFPTAKDNLHLLFEMNKTREEQAKNLESLDRHMLCKFTYLHGILYEKTGFERFSSLCGETSQLLSQWCTSTLSVVTSSNQMDVNPFAECTLRMVAINISSTHNVLQASGNSYSEMSQKSAQLTYSLLVSLLTFERLMSFISSLFDRIVDGRTSSQILAGITVFMDYLVTKPELTRHVASQRDTPSEHRDIVQHTLRMTNSAKIHAKSPVHFEEISLKEEVELRGFLPLEKYRNLIFRDFSARSLSAEEEQSHTLKRLDKIKHFASFLCNDVGEGNKPFLYYDEESRTYNDKPTRRETFILQMRSKSTPENSQNKPDVERPSEISEKFTNTPTKVNVDTMVKEPDLQPAKTGSNFEEEEGDLLLDTLNSLQPLEENSTYVRTNNQAVVDESDDLEDEIIVYQPREVSQRVIHHNTLPPPKSIASPTKIPPPTHSMNAIGSERTSSPPFPVPDLHSILSHQPMNHSFLFGSSHYNGQPSPKDHPYTNSNGNPNEFSHHNQYGPMAPALFPAPPPPGSAIYNQPTSWSPIGGNISPRYQQQEHTSFFGSQGPLSWLPQGHSGNMPRGSVHTYAPLPQLPFPYPGGSSPAEVSPRNGGVQNHRNNNSFVS</sequence>
<feature type="region of interest" description="Disordered" evidence="1">
    <location>
        <begin position="1212"/>
        <end position="1332"/>
    </location>
</feature>
<feature type="region of interest" description="Disordered" evidence="1">
    <location>
        <begin position="1376"/>
        <end position="1405"/>
    </location>
</feature>
<protein>
    <recommendedName>
        <fullName evidence="8">Calcineurin-like phosphoesterase domain-containing protein</fullName>
    </recommendedName>
</protein>
<feature type="compositionally biased region" description="Basic and acidic residues" evidence="1">
    <location>
        <begin position="1114"/>
        <end position="1124"/>
    </location>
</feature>
<dbReference type="Gene3D" id="1.25.40.10">
    <property type="entry name" value="Tetratricopeptide repeat domain"/>
    <property type="match status" value="1"/>
</dbReference>
<feature type="transmembrane region" description="Helical" evidence="2">
    <location>
        <begin position="40"/>
        <end position="59"/>
    </location>
</feature>
<organism evidence="6 7">
    <name type="scientific">Planoprotostelium fungivorum</name>
    <dbReference type="NCBI Taxonomy" id="1890364"/>
    <lineage>
        <taxon>Eukaryota</taxon>
        <taxon>Amoebozoa</taxon>
        <taxon>Evosea</taxon>
        <taxon>Variosea</taxon>
        <taxon>Cavosteliida</taxon>
        <taxon>Cavosteliaceae</taxon>
        <taxon>Planoprotostelium</taxon>
    </lineage>
</organism>
<evidence type="ECO:0000313" key="7">
    <source>
        <dbReference type="Proteomes" id="UP000241769"/>
    </source>
</evidence>
<keyword evidence="7" id="KW-1185">Reference proteome</keyword>
<feature type="domain" description="DNA/RNA-binding" evidence="4">
    <location>
        <begin position="753"/>
        <end position="1030"/>
    </location>
</feature>
<accession>A0A2P6NZC8</accession>
<dbReference type="PANTHER" id="PTHR15696">
    <property type="entry name" value="SMG-7 SUPPRESSOR WITH MORPHOLOGICAL EFFECT ON GENITALIA PROTEIN 7"/>
    <property type="match status" value="1"/>
</dbReference>
<dbReference type="GO" id="GO:0070034">
    <property type="term" value="F:telomerase RNA binding"/>
    <property type="evidence" value="ECO:0007669"/>
    <property type="project" value="TreeGrafter"/>
</dbReference>
<dbReference type="GO" id="GO:0000184">
    <property type="term" value="P:nuclear-transcribed mRNA catabolic process, nonsense-mediated decay"/>
    <property type="evidence" value="ECO:0007669"/>
    <property type="project" value="TreeGrafter"/>
</dbReference>
<dbReference type="GO" id="GO:0016787">
    <property type="term" value="F:hydrolase activity"/>
    <property type="evidence" value="ECO:0007669"/>
    <property type="project" value="InterPro"/>
</dbReference>
<evidence type="ECO:0000259" key="3">
    <source>
        <dbReference type="Pfam" id="PF00149"/>
    </source>
</evidence>
<dbReference type="InterPro" id="IPR004843">
    <property type="entry name" value="Calcineurin-like_PHP"/>
</dbReference>
<dbReference type="GO" id="GO:0042162">
    <property type="term" value="F:telomeric DNA binding"/>
    <property type="evidence" value="ECO:0007669"/>
    <property type="project" value="TreeGrafter"/>
</dbReference>
<evidence type="ECO:0000313" key="6">
    <source>
        <dbReference type="EMBL" id="PRP89300.1"/>
    </source>
</evidence>
<feature type="compositionally biased region" description="Polar residues" evidence="1">
    <location>
        <begin position="1231"/>
        <end position="1243"/>
    </location>
</feature>
<dbReference type="Proteomes" id="UP000241769">
    <property type="component" value="Unassembled WGS sequence"/>
</dbReference>
<dbReference type="InParanoid" id="A0A2P6NZC8"/>
<keyword evidence="2" id="KW-1133">Transmembrane helix</keyword>
<feature type="compositionally biased region" description="Polar residues" evidence="1">
    <location>
        <begin position="1282"/>
        <end position="1291"/>
    </location>
</feature>
<evidence type="ECO:0000256" key="1">
    <source>
        <dbReference type="SAM" id="MobiDB-lite"/>
    </source>
</evidence>
<dbReference type="InterPro" id="IPR018834">
    <property type="entry name" value="DNA/RNA-bd_Est1-type"/>
</dbReference>
<feature type="domain" description="Telomerase activating protein Est1-like N-terminal" evidence="5">
    <location>
        <begin position="637"/>
        <end position="739"/>
    </location>
</feature>
<dbReference type="InterPro" id="IPR011990">
    <property type="entry name" value="TPR-like_helical_dom_sf"/>
</dbReference>
<feature type="compositionally biased region" description="Polar residues" evidence="1">
    <location>
        <begin position="1393"/>
        <end position="1405"/>
    </location>
</feature>
<dbReference type="Gene3D" id="3.60.21.10">
    <property type="match status" value="1"/>
</dbReference>
<dbReference type="InterPro" id="IPR029052">
    <property type="entry name" value="Metallo-depent_PP-like"/>
</dbReference>
<feature type="compositionally biased region" description="Polar residues" evidence="1">
    <location>
        <begin position="1102"/>
        <end position="1113"/>
    </location>
</feature>
<name>A0A2P6NZC8_9EUKA</name>
<dbReference type="InterPro" id="IPR019458">
    <property type="entry name" value="Est1-like_N"/>
</dbReference>
<dbReference type="Pfam" id="PF10374">
    <property type="entry name" value="EST1"/>
    <property type="match status" value="1"/>
</dbReference>
<reference evidence="6 7" key="1">
    <citation type="journal article" date="2018" name="Genome Biol. Evol.">
        <title>Multiple Roots of Fruiting Body Formation in Amoebozoa.</title>
        <authorList>
            <person name="Hillmann F."/>
            <person name="Forbes G."/>
            <person name="Novohradska S."/>
            <person name="Ferling I."/>
            <person name="Riege K."/>
            <person name="Groth M."/>
            <person name="Westermann M."/>
            <person name="Marz M."/>
            <person name="Spaller T."/>
            <person name="Winckler T."/>
            <person name="Schaap P."/>
            <person name="Glockner G."/>
        </authorList>
    </citation>
    <scope>NUCLEOTIDE SEQUENCE [LARGE SCALE GENOMIC DNA]</scope>
    <source>
        <strain evidence="6 7">Jena</strain>
    </source>
</reference>
<dbReference type="EMBL" id="MDYQ01000004">
    <property type="protein sequence ID" value="PRP89300.1"/>
    <property type="molecule type" value="Genomic_DNA"/>
</dbReference>
<dbReference type="Pfam" id="PF00149">
    <property type="entry name" value="Metallophos"/>
    <property type="match status" value="1"/>
</dbReference>
<feature type="domain" description="Calcineurin-like phosphoesterase" evidence="3">
    <location>
        <begin position="106"/>
        <end position="302"/>
    </location>
</feature>
<dbReference type="InterPro" id="IPR045153">
    <property type="entry name" value="Est1/Ebs1-like"/>
</dbReference>
<feature type="region of interest" description="Disordered" evidence="1">
    <location>
        <begin position="1101"/>
        <end position="1131"/>
    </location>
</feature>
<keyword evidence="2" id="KW-0812">Transmembrane</keyword>
<dbReference type="Pfam" id="PF10373">
    <property type="entry name" value="EST1_DNA_bind"/>
    <property type="match status" value="1"/>
</dbReference>
<dbReference type="SUPFAM" id="SSF56300">
    <property type="entry name" value="Metallo-dependent phosphatases"/>
    <property type="match status" value="1"/>
</dbReference>
<gene>
    <name evidence="6" type="ORF">PROFUN_02174</name>
</gene>
<dbReference type="PANTHER" id="PTHR15696:SF0">
    <property type="entry name" value="TELOMERASE-BINDING PROTEIN EST1A"/>
    <property type="match status" value="1"/>
</dbReference>
<evidence type="ECO:0000259" key="4">
    <source>
        <dbReference type="Pfam" id="PF10373"/>
    </source>
</evidence>
<dbReference type="GO" id="GO:0005697">
    <property type="term" value="C:telomerase holoenzyme complex"/>
    <property type="evidence" value="ECO:0007669"/>
    <property type="project" value="TreeGrafter"/>
</dbReference>